<feature type="transmembrane region" description="Helical" evidence="1">
    <location>
        <begin position="177"/>
        <end position="197"/>
    </location>
</feature>
<feature type="transmembrane region" description="Helical" evidence="1">
    <location>
        <begin position="108"/>
        <end position="128"/>
    </location>
</feature>
<keyword evidence="1" id="KW-0472">Membrane</keyword>
<feature type="transmembrane region" description="Helical" evidence="1">
    <location>
        <begin position="23"/>
        <end position="44"/>
    </location>
</feature>
<keyword evidence="1" id="KW-1133">Transmembrane helix</keyword>
<comment type="caution">
    <text evidence="2">The sequence shown here is derived from an EMBL/GenBank/DDBJ whole genome shotgun (WGS) entry which is preliminary data.</text>
</comment>
<name>A0A2T4ZCQ5_9BACL</name>
<dbReference type="OrthoDB" id="1711106at2"/>
<dbReference type="PANTHER" id="PTHR37305">
    <property type="entry name" value="INTEGRAL MEMBRANE PROTEIN-RELATED"/>
    <property type="match status" value="1"/>
</dbReference>
<organism evidence="2 3">
    <name type="scientific">Desmospora activa DSM 45169</name>
    <dbReference type="NCBI Taxonomy" id="1121389"/>
    <lineage>
        <taxon>Bacteria</taxon>
        <taxon>Bacillati</taxon>
        <taxon>Bacillota</taxon>
        <taxon>Bacilli</taxon>
        <taxon>Bacillales</taxon>
        <taxon>Thermoactinomycetaceae</taxon>
        <taxon>Desmospora</taxon>
    </lineage>
</organism>
<accession>A0A2T4ZCQ5</accession>
<feature type="transmembrane region" description="Helical" evidence="1">
    <location>
        <begin position="148"/>
        <end position="170"/>
    </location>
</feature>
<proteinExistence type="predicted"/>
<keyword evidence="3" id="KW-1185">Reference proteome</keyword>
<protein>
    <submittedName>
        <fullName evidence="2">ABC-2 type transport system permease protein</fullName>
    </submittedName>
</protein>
<dbReference type="AlphaFoldDB" id="A0A2T4ZCQ5"/>
<dbReference type="EMBL" id="PZZP01000001">
    <property type="protein sequence ID" value="PTM59667.1"/>
    <property type="molecule type" value="Genomic_DNA"/>
</dbReference>
<dbReference type="Proteomes" id="UP000241639">
    <property type="component" value="Unassembled WGS sequence"/>
</dbReference>
<dbReference type="Pfam" id="PF12730">
    <property type="entry name" value="ABC2_membrane_4"/>
    <property type="match status" value="1"/>
</dbReference>
<dbReference type="PANTHER" id="PTHR37305:SF1">
    <property type="entry name" value="MEMBRANE PROTEIN"/>
    <property type="match status" value="1"/>
</dbReference>
<keyword evidence="1" id="KW-0812">Transmembrane</keyword>
<feature type="transmembrane region" description="Helical" evidence="1">
    <location>
        <begin position="56"/>
        <end position="78"/>
    </location>
</feature>
<reference evidence="2 3" key="1">
    <citation type="submission" date="2018-04" db="EMBL/GenBank/DDBJ databases">
        <title>Genomic Encyclopedia of Archaeal and Bacterial Type Strains, Phase II (KMG-II): from individual species to whole genera.</title>
        <authorList>
            <person name="Goeker M."/>
        </authorList>
    </citation>
    <scope>NUCLEOTIDE SEQUENCE [LARGE SCALE GENOMIC DNA]</scope>
    <source>
        <strain evidence="2 3">DSM 45169</strain>
    </source>
</reference>
<evidence type="ECO:0000256" key="1">
    <source>
        <dbReference type="SAM" id="Phobius"/>
    </source>
</evidence>
<feature type="transmembrane region" description="Helical" evidence="1">
    <location>
        <begin position="217"/>
        <end position="239"/>
    </location>
</feature>
<evidence type="ECO:0000313" key="3">
    <source>
        <dbReference type="Proteomes" id="UP000241639"/>
    </source>
</evidence>
<dbReference type="RefSeq" id="WP_107726828.1">
    <property type="nucleotide sequence ID" value="NZ_PZZP01000001.1"/>
</dbReference>
<evidence type="ECO:0000313" key="2">
    <source>
        <dbReference type="EMBL" id="PTM59667.1"/>
    </source>
</evidence>
<gene>
    <name evidence="2" type="ORF">C8J48_2297</name>
</gene>
<sequence>MHRIYANLLNEVQKLWLQRRTKLFLVLTAFIPIVTAIVLTAFQSSTSFSIGLGSDFPLLMLGLFTSVFLPLFIFMAAADSFSGEEEAGTLKIVLVRPIARSKIFASKILAIAVAIVVYLTTLWLMSTFTGLFLGGGEWFSGLIDSVKAYLATGVSMMAVALVAVAIAQWVKSSTTTLVLTIFIYAIAKLLPFLFPQADHWSVFAYTDWYTLWIGSTAAWGTLINGFLFLLSSSMLLYTLGWYRFEQKQF</sequence>